<evidence type="ECO:0000313" key="12">
    <source>
        <dbReference type="EMBL" id="KAK1748267.1"/>
    </source>
</evidence>
<evidence type="ECO:0000256" key="9">
    <source>
        <dbReference type="ARBA" id="ARBA00023136"/>
    </source>
</evidence>
<evidence type="ECO:0000256" key="7">
    <source>
        <dbReference type="ARBA" id="ARBA00022927"/>
    </source>
</evidence>
<evidence type="ECO:0000256" key="5">
    <source>
        <dbReference type="ARBA" id="ARBA00022490"/>
    </source>
</evidence>
<protein>
    <recommendedName>
        <fullName evidence="11">Coatomer subunit epsilon</fullName>
    </recommendedName>
</protein>
<reference evidence="12" key="1">
    <citation type="submission" date="2023-06" db="EMBL/GenBank/DDBJ databases">
        <title>Survivors Of The Sea: Transcriptome response of Skeletonema marinoi to long-term dormancy.</title>
        <authorList>
            <person name="Pinder M.I.M."/>
            <person name="Kourtchenko O."/>
            <person name="Robertson E.K."/>
            <person name="Larsson T."/>
            <person name="Maumus F."/>
            <person name="Osuna-Cruz C.M."/>
            <person name="Vancaester E."/>
            <person name="Stenow R."/>
            <person name="Vandepoele K."/>
            <person name="Ploug H."/>
            <person name="Bruchert V."/>
            <person name="Godhe A."/>
            <person name="Topel M."/>
        </authorList>
    </citation>
    <scope>NUCLEOTIDE SEQUENCE</scope>
    <source>
        <strain evidence="12">R05AC</strain>
    </source>
</reference>
<evidence type="ECO:0000256" key="8">
    <source>
        <dbReference type="ARBA" id="ARBA00023034"/>
    </source>
</evidence>
<dbReference type="InterPro" id="IPR006822">
    <property type="entry name" value="Coatomer_esu"/>
</dbReference>
<gene>
    <name evidence="12" type="ORF">QTG54_000206</name>
</gene>
<dbReference type="GO" id="GO:0030126">
    <property type="term" value="C:COPI vesicle coat"/>
    <property type="evidence" value="ECO:0007669"/>
    <property type="project" value="TreeGrafter"/>
</dbReference>
<evidence type="ECO:0000256" key="4">
    <source>
        <dbReference type="ARBA" id="ARBA00022448"/>
    </source>
</evidence>
<comment type="subcellular location">
    <subcellularLocation>
        <location evidence="2">Cytoplasmic vesicle</location>
        <location evidence="2">COPI-coated vesicle membrane</location>
        <topology evidence="2">Peripheral membrane protein</topology>
        <orientation evidence="2">Cytoplasmic side</orientation>
    </subcellularLocation>
    <subcellularLocation>
        <location evidence="1">Golgi apparatus membrane</location>
        <topology evidence="1">Peripheral membrane protein</topology>
        <orientation evidence="1">Cytoplasmic side</orientation>
    </subcellularLocation>
</comment>
<organism evidence="12 13">
    <name type="scientific">Skeletonema marinoi</name>
    <dbReference type="NCBI Taxonomy" id="267567"/>
    <lineage>
        <taxon>Eukaryota</taxon>
        <taxon>Sar</taxon>
        <taxon>Stramenopiles</taxon>
        <taxon>Ochrophyta</taxon>
        <taxon>Bacillariophyta</taxon>
        <taxon>Coscinodiscophyceae</taxon>
        <taxon>Thalassiosirophycidae</taxon>
        <taxon>Thalassiosirales</taxon>
        <taxon>Skeletonemataceae</taxon>
        <taxon>Skeletonema</taxon>
        <taxon>Skeletonema marinoi-dohrnii complex</taxon>
    </lineage>
</organism>
<keyword evidence="9 11" id="KW-0472">Membrane</keyword>
<dbReference type="PANTHER" id="PTHR10805">
    <property type="entry name" value="COATOMER SUBUNIT EPSILON"/>
    <property type="match status" value="1"/>
</dbReference>
<evidence type="ECO:0000256" key="3">
    <source>
        <dbReference type="ARBA" id="ARBA00008827"/>
    </source>
</evidence>
<keyword evidence="4 11" id="KW-0813">Transport</keyword>
<sequence length="301" mass="32852">MSEPDELYTVRAQYWLGHYALSLDEARQAARRPMPPHLKSEREELVLRAQLALGNYDKVIADGSGMDKPLSMQALALHAMYLSSSLDARSSVVDNLKVLMSNPEAASNTSAQLTACHIYLHANLLREALQCVHHGLTMEHLAMCVQIYIKIDRFDLANESFNLLKQADEDSILAQLASAYLAIAKGSSSSADAVHIFGGLSEQYGPSIMLLNCMAVANMVAGKYEAAEGNLKEALSEEFGGSNNADALVNIVVCGQHMGRKPADLERYLNVLKAGHADHPFVQGLVQVESAFERESSKYVS</sequence>
<keyword evidence="7 11" id="KW-0653">Protein transport</keyword>
<evidence type="ECO:0000313" key="13">
    <source>
        <dbReference type="Proteomes" id="UP001224775"/>
    </source>
</evidence>
<keyword evidence="5 11" id="KW-0963">Cytoplasm</keyword>
<dbReference type="GO" id="GO:0015031">
    <property type="term" value="P:protein transport"/>
    <property type="evidence" value="ECO:0007669"/>
    <property type="project" value="UniProtKB-UniRule"/>
</dbReference>
<comment type="similarity">
    <text evidence="3 11">Belongs to the COPE family.</text>
</comment>
<dbReference type="PIRSF" id="PIRSF016478">
    <property type="entry name" value="Coatomer_esu"/>
    <property type="match status" value="1"/>
</dbReference>
<dbReference type="AlphaFoldDB" id="A0AAD8YN32"/>
<evidence type="ECO:0000256" key="6">
    <source>
        <dbReference type="ARBA" id="ARBA00022892"/>
    </source>
</evidence>
<keyword evidence="8 11" id="KW-0333">Golgi apparatus</keyword>
<dbReference type="GO" id="GO:0006891">
    <property type="term" value="P:intra-Golgi vesicle-mediated transport"/>
    <property type="evidence" value="ECO:0007669"/>
    <property type="project" value="TreeGrafter"/>
</dbReference>
<dbReference type="PANTHER" id="PTHR10805:SF0">
    <property type="entry name" value="COATOMER SUBUNIT EPSILON"/>
    <property type="match status" value="1"/>
</dbReference>
<evidence type="ECO:0000256" key="2">
    <source>
        <dbReference type="ARBA" id="ARBA00004347"/>
    </source>
</evidence>
<dbReference type="InterPro" id="IPR011990">
    <property type="entry name" value="TPR-like_helical_dom_sf"/>
</dbReference>
<comment type="caution">
    <text evidence="12">The sequence shown here is derived from an EMBL/GenBank/DDBJ whole genome shotgun (WGS) entry which is preliminary data.</text>
</comment>
<proteinExistence type="inferred from homology"/>
<keyword evidence="6 11" id="KW-0931">ER-Golgi transport</keyword>
<dbReference type="SUPFAM" id="SSF48452">
    <property type="entry name" value="TPR-like"/>
    <property type="match status" value="1"/>
</dbReference>
<dbReference type="GO" id="GO:0000139">
    <property type="term" value="C:Golgi membrane"/>
    <property type="evidence" value="ECO:0007669"/>
    <property type="project" value="UniProtKB-SubCell"/>
</dbReference>
<dbReference type="GO" id="GO:0005198">
    <property type="term" value="F:structural molecule activity"/>
    <property type="evidence" value="ECO:0007669"/>
    <property type="project" value="UniProtKB-UniRule"/>
</dbReference>
<evidence type="ECO:0000256" key="10">
    <source>
        <dbReference type="ARBA" id="ARBA00023329"/>
    </source>
</evidence>
<dbReference type="EMBL" id="JATAAI010000001">
    <property type="protein sequence ID" value="KAK1748267.1"/>
    <property type="molecule type" value="Genomic_DNA"/>
</dbReference>
<keyword evidence="10 11" id="KW-0968">Cytoplasmic vesicle</keyword>
<dbReference type="Pfam" id="PF04733">
    <property type="entry name" value="Coatomer_E"/>
    <property type="match status" value="1"/>
</dbReference>
<evidence type="ECO:0000256" key="1">
    <source>
        <dbReference type="ARBA" id="ARBA00004255"/>
    </source>
</evidence>
<evidence type="ECO:0000256" key="11">
    <source>
        <dbReference type="PIRNR" id="PIRNR016478"/>
    </source>
</evidence>
<accession>A0AAD8YN32</accession>
<name>A0AAD8YN32_9STRA</name>
<dbReference type="GO" id="GO:0006888">
    <property type="term" value="P:endoplasmic reticulum to Golgi vesicle-mediated transport"/>
    <property type="evidence" value="ECO:0007669"/>
    <property type="project" value="TreeGrafter"/>
</dbReference>
<keyword evidence="13" id="KW-1185">Reference proteome</keyword>
<dbReference type="GO" id="GO:0006890">
    <property type="term" value="P:retrograde vesicle-mediated transport, Golgi to endoplasmic reticulum"/>
    <property type="evidence" value="ECO:0007669"/>
    <property type="project" value="UniProtKB-UniRule"/>
</dbReference>
<dbReference type="Gene3D" id="1.25.40.10">
    <property type="entry name" value="Tetratricopeptide repeat domain"/>
    <property type="match status" value="1"/>
</dbReference>
<dbReference type="Proteomes" id="UP001224775">
    <property type="component" value="Unassembled WGS sequence"/>
</dbReference>
<comment type="function">
    <text evidence="11">The coatomer is a cytosolic protein complex that binds to dilysine motifs and reversibly associates with Golgi non-clathrin-coated vesicles, which further mediate biosynthetic protein transport from the ER, via the Golgi up to the trans Golgi network. The coatomer complex is required for budding from Golgi membranes, and is essential for the retrograde Golgi-to-ER transport of dilysine-tagged proteins.</text>
</comment>